<evidence type="ECO:0000256" key="2">
    <source>
        <dbReference type="ARBA" id="ARBA00023027"/>
    </source>
</evidence>
<feature type="domain" description="FAD-binding FR-type" evidence="3">
    <location>
        <begin position="21"/>
        <end position="132"/>
    </location>
</feature>
<dbReference type="GO" id="GO:0016491">
    <property type="term" value="F:oxidoreductase activity"/>
    <property type="evidence" value="ECO:0007669"/>
    <property type="project" value="UniProtKB-KW"/>
</dbReference>
<dbReference type="PANTHER" id="PTHR46505">
    <property type="entry name" value="OXIDOREDUCTASE NAD-BINDING DOMAIN-CONTAINING PROTEIN 1"/>
    <property type="match status" value="1"/>
</dbReference>
<evidence type="ECO:0000313" key="5">
    <source>
        <dbReference type="Proteomes" id="UP000078343"/>
    </source>
</evidence>
<dbReference type="Gene3D" id="2.40.30.10">
    <property type="entry name" value="Translation factors"/>
    <property type="match status" value="1"/>
</dbReference>
<name>A0A178ZY21_9EURO</name>
<keyword evidence="1" id="KW-0560">Oxidoreductase</keyword>
<dbReference type="InterPro" id="IPR039261">
    <property type="entry name" value="FNR_nucleotide-bd"/>
</dbReference>
<dbReference type="InterPro" id="IPR052128">
    <property type="entry name" value="Oxidoreductase_NAD-binding"/>
</dbReference>
<gene>
    <name evidence="4" type="ORF">AYL99_03142</name>
</gene>
<dbReference type="CDD" id="cd00322">
    <property type="entry name" value="FNR_like"/>
    <property type="match status" value="1"/>
</dbReference>
<dbReference type="AlphaFoldDB" id="A0A178ZY21"/>
<sequence length="306" mass="34009">MATVKDPVPHIIRTADDPRQTGVWTARLSRIEQINSKIRLLRLSLQRDGPPLRHLPGQYIDLYIPNIDVVGGFTITSPPQSASPSQDDPHIELAIQSSPSNPPAAYLWRPAPEILDSTVTFRVGGNFVYPPPTLNRDECRALERVVFVAGGVGINPIMSMISAMHAVGADKVGGMTRTVRVLYVSRREKNAETGAEEEILFEKRLKCIAETWKGHDRVDFKYNLFVTGGQSGTGGTKQDEVEQGNMLTRYRRIQHGDLFDALGSESGRGHTAVYVCGLPTMTDEFVALLQKAPGMEDRRVLCEKWW</sequence>
<dbReference type="PANTHER" id="PTHR46505:SF1">
    <property type="entry name" value="OXIDOREDUCTASE NAD-BINDING DOMAIN-CONTAINING PROTEIN 1"/>
    <property type="match status" value="1"/>
</dbReference>
<dbReference type="PROSITE" id="PS51384">
    <property type="entry name" value="FAD_FR"/>
    <property type="match status" value="1"/>
</dbReference>
<dbReference type="Proteomes" id="UP000078343">
    <property type="component" value="Unassembled WGS sequence"/>
</dbReference>
<evidence type="ECO:0000313" key="4">
    <source>
        <dbReference type="EMBL" id="OAP63915.1"/>
    </source>
</evidence>
<dbReference type="STRING" id="1367422.A0A178ZY21"/>
<accession>A0A178ZY21</accession>
<dbReference type="GO" id="GO:0005739">
    <property type="term" value="C:mitochondrion"/>
    <property type="evidence" value="ECO:0007669"/>
    <property type="project" value="TreeGrafter"/>
</dbReference>
<dbReference type="InterPro" id="IPR017938">
    <property type="entry name" value="Riboflavin_synthase-like_b-brl"/>
</dbReference>
<comment type="caution">
    <text evidence="4">The sequence shown here is derived from an EMBL/GenBank/DDBJ whole genome shotgun (WGS) entry which is preliminary data.</text>
</comment>
<proteinExistence type="predicted"/>
<dbReference type="InterPro" id="IPR017927">
    <property type="entry name" value="FAD-bd_FR_type"/>
</dbReference>
<dbReference type="EMBL" id="LVYI01000002">
    <property type="protein sequence ID" value="OAP63915.1"/>
    <property type="molecule type" value="Genomic_DNA"/>
</dbReference>
<protein>
    <recommendedName>
        <fullName evidence="3">FAD-binding FR-type domain-containing protein</fullName>
    </recommendedName>
</protein>
<dbReference type="Gene3D" id="3.40.50.80">
    <property type="entry name" value="Nucleotide-binding domain of ferredoxin-NADP reductase (FNR) module"/>
    <property type="match status" value="1"/>
</dbReference>
<reference evidence="4 5" key="1">
    <citation type="submission" date="2016-04" db="EMBL/GenBank/DDBJ databases">
        <title>Draft genome of Fonsecaea erecta CBS 125763.</title>
        <authorList>
            <person name="Weiss V.A."/>
            <person name="Vicente V.A."/>
            <person name="Raittz R.T."/>
            <person name="Moreno L.F."/>
            <person name="De Souza E.M."/>
            <person name="Pedrosa F.O."/>
            <person name="Steffens M.B."/>
            <person name="Faoro H."/>
            <person name="Tadra-Sfeir M.Z."/>
            <person name="Najafzadeh M.J."/>
            <person name="Felipe M.S."/>
            <person name="Teixeira M."/>
            <person name="Sun J."/>
            <person name="Xi L."/>
            <person name="Gomes R."/>
            <person name="De Azevedo C.M."/>
            <person name="Salgado C.G."/>
            <person name="Da Silva M.B."/>
            <person name="Nascimento M.F."/>
            <person name="Queiroz-Telles F."/>
            <person name="Attili D.S."/>
            <person name="Gorbushina A."/>
        </authorList>
    </citation>
    <scope>NUCLEOTIDE SEQUENCE [LARGE SCALE GENOMIC DNA]</scope>
    <source>
        <strain evidence="4 5">CBS 125763</strain>
    </source>
</reference>
<dbReference type="GeneID" id="30007312"/>
<dbReference type="OrthoDB" id="436496at2759"/>
<keyword evidence="5" id="KW-1185">Reference proteome</keyword>
<dbReference type="SUPFAM" id="SSF63380">
    <property type="entry name" value="Riboflavin synthase domain-like"/>
    <property type="match status" value="1"/>
</dbReference>
<dbReference type="SUPFAM" id="SSF52343">
    <property type="entry name" value="Ferredoxin reductase-like, C-terminal NADP-linked domain"/>
    <property type="match status" value="1"/>
</dbReference>
<organism evidence="4 5">
    <name type="scientific">Fonsecaea erecta</name>
    <dbReference type="NCBI Taxonomy" id="1367422"/>
    <lineage>
        <taxon>Eukaryota</taxon>
        <taxon>Fungi</taxon>
        <taxon>Dikarya</taxon>
        <taxon>Ascomycota</taxon>
        <taxon>Pezizomycotina</taxon>
        <taxon>Eurotiomycetes</taxon>
        <taxon>Chaetothyriomycetidae</taxon>
        <taxon>Chaetothyriales</taxon>
        <taxon>Herpotrichiellaceae</taxon>
        <taxon>Fonsecaea</taxon>
    </lineage>
</organism>
<dbReference type="RefSeq" id="XP_018697282.1">
    <property type="nucleotide sequence ID" value="XM_018834658.1"/>
</dbReference>
<keyword evidence="2" id="KW-0520">NAD</keyword>
<evidence type="ECO:0000256" key="1">
    <source>
        <dbReference type="ARBA" id="ARBA00023002"/>
    </source>
</evidence>
<evidence type="ECO:0000259" key="3">
    <source>
        <dbReference type="PROSITE" id="PS51384"/>
    </source>
</evidence>